<dbReference type="InterPro" id="IPR002498">
    <property type="entry name" value="PInositol-4-P-4/5-kinase_core"/>
</dbReference>
<comment type="caution">
    <text evidence="4">The sequence shown here is derived from an EMBL/GenBank/DDBJ whole genome shotgun (WGS) entry which is preliminary data.</text>
</comment>
<keyword evidence="5" id="KW-1185">Reference proteome</keyword>
<evidence type="ECO:0000313" key="4">
    <source>
        <dbReference type="EMBL" id="MCL7036846.1"/>
    </source>
</evidence>
<dbReference type="GO" id="GO:0005524">
    <property type="term" value="F:ATP binding"/>
    <property type="evidence" value="ECO:0007669"/>
    <property type="project" value="UniProtKB-UniRule"/>
</dbReference>
<keyword evidence="2" id="KW-0808">Transferase</keyword>
<dbReference type="PROSITE" id="PS51455">
    <property type="entry name" value="PIPK"/>
    <property type="match status" value="1"/>
</dbReference>
<gene>
    <name evidence="4" type="ORF">MKW94_008560</name>
</gene>
<sequence length="375" mass="42596">METPIREFSDQDFKASKRICIRFPKNGSKRFPAANITEFGWKDYCPAVFRHIQGLDNIESANYVLSVCGIETLVELSSLGKSGKLLYLSHDDRFVVKTIRKTEKKALLAMLPKYVDHIQTFGSTLLTKFYGLHVVRPVGGAKIYFVVMGNILQTDLYLHRRFDLKGSSQGRSMNKVTIDEATTFKDHDLNLTFFLNPLTRHRLFTQIKKDCRFLEEAGIMGYSLLLGIHIEAPIRGSTNGRSLTSGNSFPPDSSWRQGSTELILDDTIGFFALRIKSAKLLSDAKLGYKTQARAVPKNEVGSTAQSFNNVRLFFGIIDMLQGYNVVKRLEHAYKALQFDSRKITSVNPKVYSSRFQEYLNTVFEADEMKFRGSFN</sequence>
<feature type="domain" description="PIPK" evidence="3">
    <location>
        <begin position="1"/>
        <end position="363"/>
    </location>
</feature>
<dbReference type="InterPro" id="IPR027483">
    <property type="entry name" value="PInositol-4-P-4/5-kinase_C_sf"/>
</dbReference>
<dbReference type="Gene3D" id="3.30.810.10">
    <property type="entry name" value="2-Layer Sandwich"/>
    <property type="match status" value="1"/>
</dbReference>
<dbReference type="GO" id="GO:0005886">
    <property type="term" value="C:plasma membrane"/>
    <property type="evidence" value="ECO:0007669"/>
    <property type="project" value="TreeGrafter"/>
</dbReference>
<dbReference type="GO" id="GO:0046854">
    <property type="term" value="P:phosphatidylinositol phosphate biosynthetic process"/>
    <property type="evidence" value="ECO:0007669"/>
    <property type="project" value="TreeGrafter"/>
</dbReference>
<proteinExistence type="predicted"/>
<dbReference type="EC" id="2.7.1.68" evidence="1"/>
<evidence type="ECO:0000259" key="3">
    <source>
        <dbReference type="PROSITE" id="PS51455"/>
    </source>
</evidence>
<dbReference type="PANTHER" id="PTHR23086:SF111">
    <property type="entry name" value="PHOSPHATIDYLINOSITOL 4-PHOSPHATE 5-KINASE 10"/>
    <property type="match status" value="1"/>
</dbReference>
<evidence type="ECO:0000256" key="1">
    <source>
        <dbReference type="ARBA" id="ARBA00012172"/>
    </source>
</evidence>
<dbReference type="Pfam" id="PF01504">
    <property type="entry name" value="PIP5K"/>
    <property type="match status" value="1"/>
</dbReference>
<dbReference type="PANTHER" id="PTHR23086">
    <property type="entry name" value="PHOSPHATIDYLINOSITOL-4-PHOSPHATE 5-KINASE"/>
    <property type="match status" value="1"/>
</dbReference>
<keyword evidence="2" id="KW-0547">Nucleotide-binding</keyword>
<protein>
    <recommendedName>
        <fullName evidence="1">1-phosphatidylinositol-4-phosphate 5-kinase</fullName>
        <ecNumber evidence="1">2.7.1.68</ecNumber>
    </recommendedName>
</protein>
<evidence type="ECO:0000313" key="5">
    <source>
        <dbReference type="Proteomes" id="UP001177140"/>
    </source>
</evidence>
<organism evidence="4 5">
    <name type="scientific">Papaver nudicaule</name>
    <name type="common">Iceland poppy</name>
    <dbReference type="NCBI Taxonomy" id="74823"/>
    <lineage>
        <taxon>Eukaryota</taxon>
        <taxon>Viridiplantae</taxon>
        <taxon>Streptophyta</taxon>
        <taxon>Embryophyta</taxon>
        <taxon>Tracheophyta</taxon>
        <taxon>Spermatophyta</taxon>
        <taxon>Magnoliopsida</taxon>
        <taxon>Ranunculales</taxon>
        <taxon>Papaveraceae</taxon>
        <taxon>Papaveroideae</taxon>
        <taxon>Papaver</taxon>
    </lineage>
</organism>
<dbReference type="GO" id="GO:0016308">
    <property type="term" value="F:1-phosphatidylinositol-4-phosphate 5-kinase activity"/>
    <property type="evidence" value="ECO:0007669"/>
    <property type="project" value="UniProtKB-EC"/>
</dbReference>
<dbReference type="AlphaFoldDB" id="A0AA41VA35"/>
<reference evidence="4" key="1">
    <citation type="submission" date="2022-03" db="EMBL/GenBank/DDBJ databases">
        <title>A functionally conserved STORR gene fusion in Papaver species that diverged 16.8 million years ago.</title>
        <authorList>
            <person name="Catania T."/>
        </authorList>
    </citation>
    <scope>NUCLEOTIDE SEQUENCE</scope>
    <source>
        <strain evidence="4">S-191538</strain>
    </source>
</reference>
<dbReference type="Proteomes" id="UP001177140">
    <property type="component" value="Unassembled WGS sequence"/>
</dbReference>
<accession>A0AA41VA35</accession>
<dbReference type="InterPro" id="IPR027484">
    <property type="entry name" value="PInositol-4-P-5-kinase_N"/>
</dbReference>
<evidence type="ECO:0000256" key="2">
    <source>
        <dbReference type="PROSITE-ProRule" id="PRU00781"/>
    </source>
</evidence>
<dbReference type="EMBL" id="JAJJMA010172714">
    <property type="protein sequence ID" value="MCL7036846.1"/>
    <property type="molecule type" value="Genomic_DNA"/>
</dbReference>
<dbReference type="SUPFAM" id="SSF56104">
    <property type="entry name" value="SAICAR synthase-like"/>
    <property type="match status" value="1"/>
</dbReference>
<keyword evidence="2" id="KW-0418">Kinase</keyword>
<dbReference type="Gene3D" id="3.30.800.10">
    <property type="entry name" value="Phosphatidylinositol Phosphate Kinase II Beta"/>
    <property type="match status" value="1"/>
</dbReference>
<keyword evidence="2" id="KW-0067">ATP-binding</keyword>
<dbReference type="SMART" id="SM00330">
    <property type="entry name" value="PIPKc"/>
    <property type="match status" value="1"/>
</dbReference>
<name>A0AA41VA35_PAPNU</name>
<dbReference type="InterPro" id="IPR023610">
    <property type="entry name" value="PInositol-4/5-P-5/4-kinase"/>
</dbReference>